<keyword evidence="3" id="KW-1185">Reference proteome</keyword>
<accession>A0ABY8MEX3</accession>
<dbReference type="RefSeq" id="WP_326926631.1">
    <property type="nucleotide sequence ID" value="NZ_CP123443.1"/>
</dbReference>
<keyword evidence="1" id="KW-0732">Signal</keyword>
<evidence type="ECO:0000313" key="2">
    <source>
        <dbReference type="EMBL" id="WGK68448.1"/>
    </source>
</evidence>
<evidence type="ECO:0000256" key="1">
    <source>
        <dbReference type="SAM" id="SignalP"/>
    </source>
</evidence>
<reference evidence="2 3" key="1">
    <citation type="submission" date="2023-04" db="EMBL/GenBank/DDBJ databases">
        <title>Spirochaete genome identified in red abalone sample constitutes a novel genus.</title>
        <authorList>
            <person name="Sharma S.P."/>
            <person name="Purcell C.M."/>
            <person name="Hyde J.R."/>
            <person name="Severin A.J."/>
        </authorList>
    </citation>
    <scope>NUCLEOTIDE SEQUENCE [LARGE SCALE GENOMIC DNA]</scope>
    <source>
        <strain evidence="2 3">SP-2023</strain>
    </source>
</reference>
<evidence type="ECO:0000313" key="3">
    <source>
        <dbReference type="Proteomes" id="UP001228690"/>
    </source>
</evidence>
<sequence>MKSVFKSRTLWLLLFLSLCSGKLFAVQFTLAYFDKSVYYTDSEIRIKAIIYNDSNEAFFFRTADNRVFNLKVNVRTLDNKTLKESADYAMLQNSNRPYFYRDISLEPGEEYAFVFTLNRFVKINDPGIFILGATYSTDLTEQNTIESNKLYLNVRPRVTNRPEYYERIDNQTQELLTRQELGPDEVISYTLRSLVRQYWNRYFLYLDLEYLIRQSSYYYRRFIASNEQEQRKLLNNFRRAVVEGAIPEVAAMTDVPIHFEVIRTTYTEKEAEVVVSENFQRDGYEELVRYTYYLHKKDSIWYIYRIATQLVRDTF</sequence>
<dbReference type="EMBL" id="CP123443">
    <property type="protein sequence ID" value="WGK68448.1"/>
    <property type="molecule type" value="Genomic_DNA"/>
</dbReference>
<protein>
    <submittedName>
        <fullName evidence="2">Uncharacterized protein</fullName>
    </submittedName>
</protein>
<feature type="chain" id="PRO_5047155831" evidence="1">
    <location>
        <begin position="26"/>
        <end position="315"/>
    </location>
</feature>
<organism evidence="2 3">
    <name type="scientific">Candidatus Haliotispira prima</name>
    <dbReference type="NCBI Taxonomy" id="3034016"/>
    <lineage>
        <taxon>Bacteria</taxon>
        <taxon>Pseudomonadati</taxon>
        <taxon>Spirochaetota</taxon>
        <taxon>Spirochaetia</taxon>
        <taxon>Spirochaetales</taxon>
        <taxon>Spirochaetaceae</taxon>
        <taxon>Candidatus Haliotispira</taxon>
    </lineage>
</organism>
<proteinExistence type="predicted"/>
<name>A0ABY8MEX3_9SPIO</name>
<feature type="signal peptide" evidence="1">
    <location>
        <begin position="1"/>
        <end position="25"/>
    </location>
</feature>
<gene>
    <name evidence="2" type="ORF">P0082_08140</name>
</gene>
<dbReference type="Proteomes" id="UP001228690">
    <property type="component" value="Chromosome"/>
</dbReference>